<feature type="coiled-coil region" evidence="1">
    <location>
        <begin position="78"/>
        <end position="105"/>
    </location>
</feature>
<reference evidence="3 4" key="1">
    <citation type="submission" date="2019-01" db="EMBL/GenBank/DDBJ databases">
        <authorList>
            <person name="Chen W.-M."/>
        </authorList>
    </citation>
    <scope>NUCLEOTIDE SEQUENCE [LARGE SCALE GENOMIC DNA]</scope>
    <source>
        <strain evidence="3 4">HPM-16</strain>
    </source>
</reference>
<dbReference type="RefSeq" id="WP_127693201.1">
    <property type="nucleotide sequence ID" value="NZ_SACQ01000002.1"/>
</dbReference>
<feature type="signal peptide" evidence="2">
    <location>
        <begin position="1"/>
        <end position="26"/>
    </location>
</feature>
<proteinExistence type="predicted"/>
<feature type="chain" id="PRO_5019406612" evidence="2">
    <location>
        <begin position="27"/>
        <end position="258"/>
    </location>
</feature>
<dbReference type="Proteomes" id="UP000282818">
    <property type="component" value="Unassembled WGS sequence"/>
</dbReference>
<evidence type="ECO:0000256" key="1">
    <source>
        <dbReference type="SAM" id="Coils"/>
    </source>
</evidence>
<sequence length="258" mass="28819">MNLLPKVFLAASLFGLSAAAPAVVSANELSRSEKVAKDTHEAARRSQTRIDQVDLASSEAREEYLSNERSADVTEAYNRQLAKLVESQEAELADLDKQLLSLEETDKAVLPMLGQMVATLDKFVAADLPFLPDERIERVEKLHGLLNRADVSVAEKYRQILEAYLVEAQYGRTLEAYSGRVEQQGAERQVTFLRIGRTALYYQTRSGDQSALWEPSRGEWRTLSEAQNLALKTAIAVARQQQVPSLLELPMPKQEARS</sequence>
<keyword evidence="1" id="KW-0175">Coiled coil</keyword>
<organism evidence="3 4">
    <name type="scientific">Neptunomonas marina</name>
    <dbReference type="NCBI Taxonomy" id="1815562"/>
    <lineage>
        <taxon>Bacteria</taxon>
        <taxon>Pseudomonadati</taxon>
        <taxon>Pseudomonadota</taxon>
        <taxon>Gammaproteobacteria</taxon>
        <taxon>Oceanospirillales</taxon>
        <taxon>Oceanospirillaceae</taxon>
        <taxon>Neptunomonas</taxon>
    </lineage>
</organism>
<evidence type="ECO:0000256" key="2">
    <source>
        <dbReference type="SAM" id="SignalP"/>
    </source>
</evidence>
<protein>
    <submittedName>
        <fullName evidence="3">DUF3450 domain-containing protein</fullName>
    </submittedName>
</protein>
<evidence type="ECO:0000313" key="3">
    <source>
        <dbReference type="EMBL" id="RVU31343.1"/>
    </source>
</evidence>
<dbReference type="Pfam" id="PF11932">
    <property type="entry name" value="DUF3450"/>
    <property type="match status" value="1"/>
</dbReference>
<keyword evidence="2" id="KW-0732">Signal</keyword>
<dbReference type="PIRSF" id="PIRSF028069">
    <property type="entry name" value="UCP028069"/>
    <property type="match status" value="1"/>
</dbReference>
<accession>A0A437QAE6</accession>
<dbReference type="EMBL" id="SACQ01000002">
    <property type="protein sequence ID" value="RVU31343.1"/>
    <property type="molecule type" value="Genomic_DNA"/>
</dbReference>
<dbReference type="InterPro" id="IPR016866">
    <property type="entry name" value="UCP028069"/>
</dbReference>
<keyword evidence="4" id="KW-1185">Reference proteome</keyword>
<gene>
    <name evidence="3" type="ORF">EOE65_04980</name>
</gene>
<comment type="caution">
    <text evidence="3">The sequence shown here is derived from an EMBL/GenBank/DDBJ whole genome shotgun (WGS) entry which is preliminary data.</text>
</comment>
<name>A0A437QAE6_9GAMM</name>
<evidence type="ECO:0000313" key="4">
    <source>
        <dbReference type="Proteomes" id="UP000282818"/>
    </source>
</evidence>
<dbReference type="AlphaFoldDB" id="A0A437QAE6"/>